<feature type="region of interest" description="Disordered" evidence="1">
    <location>
        <begin position="43"/>
        <end position="71"/>
    </location>
</feature>
<sequence>MGDGVLGPSNLRGEMDFGVRVFGSAEVVPVNTLLYAGISRGAGSAGIPPTAPAPTGQVFSREFRDGIHRAS</sequence>
<dbReference type="Proteomes" id="UP001500879">
    <property type="component" value="Unassembled WGS sequence"/>
</dbReference>
<keyword evidence="3" id="KW-1185">Reference proteome</keyword>
<feature type="compositionally biased region" description="Basic and acidic residues" evidence="1">
    <location>
        <begin position="61"/>
        <end position="71"/>
    </location>
</feature>
<comment type="caution">
    <text evidence="2">The sequence shown here is derived from an EMBL/GenBank/DDBJ whole genome shotgun (WGS) entry which is preliminary data.</text>
</comment>
<evidence type="ECO:0000313" key="2">
    <source>
        <dbReference type="EMBL" id="GAA0389657.1"/>
    </source>
</evidence>
<dbReference type="EMBL" id="BAAABX010000007">
    <property type="protein sequence ID" value="GAA0389657.1"/>
    <property type="molecule type" value="Genomic_DNA"/>
</dbReference>
<feature type="compositionally biased region" description="Low complexity" evidence="1">
    <location>
        <begin position="43"/>
        <end position="56"/>
    </location>
</feature>
<name>A0ABP3I476_9ACTN</name>
<proteinExistence type="predicted"/>
<evidence type="ECO:0000313" key="3">
    <source>
        <dbReference type="Proteomes" id="UP001500879"/>
    </source>
</evidence>
<gene>
    <name evidence="2" type="ORF">GCM10010357_07930</name>
</gene>
<reference evidence="3" key="1">
    <citation type="journal article" date="2019" name="Int. J. Syst. Evol. Microbiol.">
        <title>The Global Catalogue of Microorganisms (GCM) 10K type strain sequencing project: providing services to taxonomists for standard genome sequencing and annotation.</title>
        <authorList>
            <consortium name="The Broad Institute Genomics Platform"/>
            <consortium name="The Broad Institute Genome Sequencing Center for Infectious Disease"/>
            <person name="Wu L."/>
            <person name="Ma J."/>
        </authorList>
    </citation>
    <scope>NUCLEOTIDE SEQUENCE [LARGE SCALE GENOMIC DNA]</scope>
    <source>
        <strain evidence="3">JCM 4788</strain>
    </source>
</reference>
<organism evidence="2 3">
    <name type="scientific">Streptomyces luteireticuli</name>
    <dbReference type="NCBI Taxonomy" id="173858"/>
    <lineage>
        <taxon>Bacteria</taxon>
        <taxon>Bacillati</taxon>
        <taxon>Actinomycetota</taxon>
        <taxon>Actinomycetes</taxon>
        <taxon>Kitasatosporales</taxon>
        <taxon>Streptomycetaceae</taxon>
        <taxon>Streptomyces</taxon>
    </lineage>
</organism>
<protein>
    <submittedName>
        <fullName evidence="2">Uncharacterized protein</fullName>
    </submittedName>
</protein>
<evidence type="ECO:0000256" key="1">
    <source>
        <dbReference type="SAM" id="MobiDB-lite"/>
    </source>
</evidence>
<accession>A0ABP3I476</accession>